<protein>
    <submittedName>
        <fullName evidence="2">DUF3316 domain-containing protein</fullName>
    </submittedName>
</protein>
<feature type="signal peptide" evidence="1">
    <location>
        <begin position="1"/>
        <end position="24"/>
    </location>
</feature>
<reference evidence="2" key="2">
    <citation type="journal article" date="2021" name="PeerJ">
        <title>Extensive microbial diversity within the chicken gut microbiome revealed by metagenomics and culture.</title>
        <authorList>
            <person name="Gilroy R."/>
            <person name="Ravi A."/>
            <person name="Getino M."/>
            <person name="Pursley I."/>
            <person name="Horton D.L."/>
            <person name="Alikhan N.F."/>
            <person name="Baker D."/>
            <person name="Gharbi K."/>
            <person name="Hall N."/>
            <person name="Watson M."/>
            <person name="Adriaenssens E.M."/>
            <person name="Foster-Nyarko E."/>
            <person name="Jarju S."/>
            <person name="Secka A."/>
            <person name="Antonio M."/>
            <person name="Oren A."/>
            <person name="Chaudhuri R.R."/>
            <person name="La Ragione R."/>
            <person name="Hildebrand F."/>
            <person name="Pallen M.J."/>
        </authorList>
    </citation>
    <scope>NUCLEOTIDE SEQUENCE</scope>
    <source>
        <strain evidence="2">6919</strain>
    </source>
</reference>
<evidence type="ECO:0000313" key="2">
    <source>
        <dbReference type="EMBL" id="MBO8475711.1"/>
    </source>
</evidence>
<organism evidence="2 3">
    <name type="scientific">Candidatus Limisoma faecipullorum</name>
    <dbReference type="NCBI Taxonomy" id="2840854"/>
    <lineage>
        <taxon>Bacteria</taxon>
        <taxon>Pseudomonadati</taxon>
        <taxon>Bacteroidota</taxon>
        <taxon>Bacteroidia</taxon>
        <taxon>Bacteroidales</taxon>
        <taxon>Candidatus Limisoma</taxon>
    </lineage>
</organism>
<evidence type="ECO:0000256" key="1">
    <source>
        <dbReference type="SAM" id="SignalP"/>
    </source>
</evidence>
<sequence>MCRGVVRALFFLVLFVAGLSYVTAAEQDDSVVLRPADISVMLNFGKSGNIDTYLSQLRYEGKRMEIRAEFLRAAKFSPENWIGRVEAALSYDNIRNPAGNNTRHTLLADVGYGLMRRLDVHLLPGLDLYAGGVAGFNGGVTYDPRNSNNVCSPQIYLNLGITGMVAYSFKIGKLPVTARYQPEIPVIGAFYLPDYDQSFFEMYLGNYKDAVNFGWWKNRFDIDNLLTVDLHFGAASLRVGYRNEFTTVWENNISVRHTVHSFVFGIAWEALRVNLRKGMPDKVKMIQALY</sequence>
<dbReference type="Proteomes" id="UP000823598">
    <property type="component" value="Unassembled WGS sequence"/>
</dbReference>
<comment type="caution">
    <text evidence="2">The sequence shown here is derived from an EMBL/GenBank/DDBJ whole genome shotgun (WGS) entry which is preliminary data.</text>
</comment>
<name>A0A9D9NJE5_9BACT</name>
<keyword evidence="1" id="KW-0732">Signal</keyword>
<dbReference type="AlphaFoldDB" id="A0A9D9NJE5"/>
<reference evidence="2" key="1">
    <citation type="submission" date="2020-10" db="EMBL/GenBank/DDBJ databases">
        <authorList>
            <person name="Gilroy R."/>
        </authorList>
    </citation>
    <scope>NUCLEOTIDE SEQUENCE</scope>
    <source>
        <strain evidence="2">6919</strain>
    </source>
</reference>
<dbReference type="EMBL" id="JADIMC010000022">
    <property type="protein sequence ID" value="MBO8475711.1"/>
    <property type="molecule type" value="Genomic_DNA"/>
</dbReference>
<gene>
    <name evidence="2" type="ORF">IAB88_01800</name>
</gene>
<evidence type="ECO:0000313" key="3">
    <source>
        <dbReference type="Proteomes" id="UP000823598"/>
    </source>
</evidence>
<accession>A0A9D9NJE5</accession>
<proteinExistence type="predicted"/>
<feature type="chain" id="PRO_5038549392" evidence="1">
    <location>
        <begin position="25"/>
        <end position="290"/>
    </location>
</feature>